<reference evidence="2 3" key="1">
    <citation type="journal article" date="2023" name="Sci. Data">
        <title>Genome assembly of the Korean intertidal mud-creeper Batillaria attramentaria.</title>
        <authorList>
            <person name="Patra A.K."/>
            <person name="Ho P.T."/>
            <person name="Jun S."/>
            <person name="Lee S.J."/>
            <person name="Kim Y."/>
            <person name="Won Y.J."/>
        </authorList>
    </citation>
    <scope>NUCLEOTIDE SEQUENCE [LARGE SCALE GENOMIC DNA]</scope>
    <source>
        <strain evidence="2">Wonlab-2016</strain>
    </source>
</reference>
<dbReference type="AlphaFoldDB" id="A0ABD0KG89"/>
<feature type="compositionally biased region" description="Polar residues" evidence="1">
    <location>
        <begin position="455"/>
        <end position="467"/>
    </location>
</feature>
<dbReference type="Proteomes" id="UP001519460">
    <property type="component" value="Unassembled WGS sequence"/>
</dbReference>
<accession>A0ABD0KG89</accession>
<feature type="region of interest" description="Disordered" evidence="1">
    <location>
        <begin position="174"/>
        <end position="199"/>
    </location>
</feature>
<proteinExistence type="predicted"/>
<evidence type="ECO:0000313" key="2">
    <source>
        <dbReference type="EMBL" id="KAK7486005.1"/>
    </source>
</evidence>
<feature type="non-terminal residue" evidence="2">
    <location>
        <position position="467"/>
    </location>
</feature>
<comment type="caution">
    <text evidence="2">The sequence shown here is derived from an EMBL/GenBank/DDBJ whole genome shotgun (WGS) entry which is preliminary data.</text>
</comment>
<keyword evidence="3" id="KW-1185">Reference proteome</keyword>
<evidence type="ECO:0000313" key="3">
    <source>
        <dbReference type="Proteomes" id="UP001519460"/>
    </source>
</evidence>
<feature type="compositionally biased region" description="Polar residues" evidence="1">
    <location>
        <begin position="245"/>
        <end position="273"/>
    </location>
</feature>
<gene>
    <name evidence="2" type="ORF">BaRGS_00022757</name>
</gene>
<protein>
    <submittedName>
        <fullName evidence="2">Uncharacterized protein</fullName>
    </submittedName>
</protein>
<dbReference type="EMBL" id="JACVVK020000185">
    <property type="protein sequence ID" value="KAK7486005.1"/>
    <property type="molecule type" value="Genomic_DNA"/>
</dbReference>
<sequence length="467" mass="50960">MSQSPRSPTSPAAIRSEYGLSHVKQSAKEFLAVLRCTSCVPIKHIEIDKTREQLEVSQMFTAGLRLQDHSITIRIWMGLSAVLLSIPPLTIMSHQRLKSRIRRLLVYWLRQKRPESLQAKRTSHLVKLHLVLQARLYRETDHANTQAAAVGGAENLSDQEVPMLILLARDDQSKMKPEPSQIYNHPQDPESAEPRNGGVDVNVADKQEEATFLVVAVARDQSQGDTSDMKLEPHQLQMDHFAHGASSSESPACTSDSGNEHTLQNQADTSPAVQNDHEFGYRMLSICSRRASSETVDTAPGTYENNNADVVHNFPGRIQSAIFPPSAFSFRDETDASQTPGFSTQTSATVLLAPPSPRLASPQILRILVGGMLASSAASSVGQNDNSLDVTTTAAISCYRPIQPKPSPASTPPSTGQLANLSMFREHSNSVRLFAESAVCNSDKGRRTSAVDKSCSATGTTSRVKRL</sequence>
<organism evidence="2 3">
    <name type="scientific">Batillaria attramentaria</name>
    <dbReference type="NCBI Taxonomy" id="370345"/>
    <lineage>
        <taxon>Eukaryota</taxon>
        <taxon>Metazoa</taxon>
        <taxon>Spiralia</taxon>
        <taxon>Lophotrochozoa</taxon>
        <taxon>Mollusca</taxon>
        <taxon>Gastropoda</taxon>
        <taxon>Caenogastropoda</taxon>
        <taxon>Sorbeoconcha</taxon>
        <taxon>Cerithioidea</taxon>
        <taxon>Batillariidae</taxon>
        <taxon>Batillaria</taxon>
    </lineage>
</organism>
<name>A0ABD0KG89_9CAEN</name>
<evidence type="ECO:0000256" key="1">
    <source>
        <dbReference type="SAM" id="MobiDB-lite"/>
    </source>
</evidence>
<feature type="region of interest" description="Disordered" evidence="1">
    <location>
        <begin position="445"/>
        <end position="467"/>
    </location>
</feature>
<feature type="region of interest" description="Disordered" evidence="1">
    <location>
        <begin position="242"/>
        <end position="275"/>
    </location>
</feature>